<dbReference type="OrthoDB" id="6681190at2"/>
<dbReference type="InterPro" id="IPR050723">
    <property type="entry name" value="CFA/CMAS"/>
</dbReference>
<dbReference type="Gene3D" id="3.40.50.150">
    <property type="entry name" value="Vaccinia Virus protein VP39"/>
    <property type="match status" value="1"/>
</dbReference>
<keyword evidence="2" id="KW-1185">Reference proteome</keyword>
<dbReference type="PANTHER" id="PTHR43667">
    <property type="entry name" value="CYCLOPROPANE-FATTY-ACYL-PHOSPHOLIPID SYNTHASE"/>
    <property type="match status" value="1"/>
</dbReference>
<dbReference type="InterPro" id="IPR029063">
    <property type="entry name" value="SAM-dependent_MTases_sf"/>
</dbReference>
<sequence>MKPTEQAANYDKIAAHWNSNRFNRENGISQHKRALNYAPEGGKAIDIGCGSSGRIIELLLKHGYQVEGLDLSSEMLKLARIRHPNVTFHHVDIDQWVSPVKYAFISAWDSIWHVPLARQAGVISNLLAHLENNGVIIFTSGAVDEKGEGSNLFLGQQLYHAALGIPAILSLLEKHHCVCRHLENNDWPNKHLYVIAQKRG</sequence>
<gene>
    <name evidence="1" type="ORF">D0Y50_06315</name>
</gene>
<keyword evidence="1" id="KW-0489">Methyltransferase</keyword>
<accession>A0A346NKG5</accession>
<dbReference type="PANTHER" id="PTHR43667:SF2">
    <property type="entry name" value="FATTY ACID C-METHYL TRANSFERASE"/>
    <property type="match status" value="1"/>
</dbReference>
<protein>
    <submittedName>
        <fullName evidence="1">Class I SAM-dependent methyltransferase</fullName>
    </submittedName>
</protein>
<proteinExistence type="predicted"/>
<evidence type="ECO:0000313" key="1">
    <source>
        <dbReference type="EMBL" id="AXR06022.1"/>
    </source>
</evidence>
<dbReference type="CDD" id="cd02440">
    <property type="entry name" value="AdoMet_MTases"/>
    <property type="match status" value="1"/>
</dbReference>
<dbReference type="KEGG" id="salm:D0Y50_06315"/>
<dbReference type="RefSeq" id="WP_117316010.1">
    <property type="nucleotide sequence ID" value="NZ_CP031769.1"/>
</dbReference>
<dbReference type="GO" id="GO:0008168">
    <property type="term" value="F:methyltransferase activity"/>
    <property type="evidence" value="ECO:0007669"/>
    <property type="project" value="UniProtKB-KW"/>
</dbReference>
<dbReference type="Pfam" id="PF13489">
    <property type="entry name" value="Methyltransf_23"/>
    <property type="match status" value="1"/>
</dbReference>
<dbReference type="AlphaFoldDB" id="A0A346NKG5"/>
<reference evidence="1 2" key="1">
    <citation type="submission" date="2018-08" db="EMBL/GenBank/DDBJ databases">
        <title>Salinimonas sediminis sp. nov., a piezophilic bacterium isolated from a deep-sea sediment sample from the New Britain Trench.</title>
        <authorList>
            <person name="Cao J."/>
        </authorList>
    </citation>
    <scope>NUCLEOTIDE SEQUENCE [LARGE SCALE GENOMIC DNA]</scope>
    <source>
        <strain evidence="1 2">N102</strain>
    </source>
</reference>
<keyword evidence="1" id="KW-0808">Transferase</keyword>
<organism evidence="1 2">
    <name type="scientific">Salinimonas sediminis</name>
    <dbReference type="NCBI Taxonomy" id="2303538"/>
    <lineage>
        <taxon>Bacteria</taxon>
        <taxon>Pseudomonadati</taxon>
        <taxon>Pseudomonadota</taxon>
        <taxon>Gammaproteobacteria</taxon>
        <taxon>Alteromonadales</taxon>
        <taxon>Alteromonadaceae</taxon>
        <taxon>Alteromonas/Salinimonas group</taxon>
        <taxon>Salinimonas</taxon>
    </lineage>
</organism>
<dbReference type="GO" id="GO:0032259">
    <property type="term" value="P:methylation"/>
    <property type="evidence" value="ECO:0007669"/>
    <property type="project" value="UniProtKB-KW"/>
</dbReference>
<evidence type="ECO:0000313" key="2">
    <source>
        <dbReference type="Proteomes" id="UP000262073"/>
    </source>
</evidence>
<dbReference type="SUPFAM" id="SSF53335">
    <property type="entry name" value="S-adenosyl-L-methionine-dependent methyltransferases"/>
    <property type="match status" value="1"/>
</dbReference>
<name>A0A346NKG5_9ALTE</name>
<dbReference type="Proteomes" id="UP000262073">
    <property type="component" value="Chromosome"/>
</dbReference>
<dbReference type="EMBL" id="CP031769">
    <property type="protein sequence ID" value="AXR06022.1"/>
    <property type="molecule type" value="Genomic_DNA"/>
</dbReference>